<gene>
    <name evidence="1" type="ORF">SSA02_10540</name>
</gene>
<reference evidence="1 2" key="1">
    <citation type="submission" date="2019-07" db="EMBL/GenBank/DDBJ databases">
        <title>Whole genome shotgun sequence of Swaminathania salitolerans NBRC 104436.</title>
        <authorList>
            <person name="Hosoyama A."/>
            <person name="Uohara A."/>
            <person name="Ohji S."/>
            <person name="Ichikawa N."/>
        </authorList>
    </citation>
    <scope>NUCLEOTIDE SEQUENCE [LARGE SCALE GENOMIC DNA]</scope>
    <source>
        <strain evidence="1 2">NBRC 104436</strain>
    </source>
</reference>
<dbReference type="RefSeq" id="WP_147092879.1">
    <property type="nucleotide sequence ID" value="NZ_BJVC01000002.1"/>
</dbReference>
<dbReference type="OrthoDB" id="7273550at2"/>
<dbReference type="EMBL" id="BJVC01000002">
    <property type="protein sequence ID" value="GEL01891.1"/>
    <property type="molecule type" value="Genomic_DNA"/>
</dbReference>
<organism evidence="1 2">
    <name type="scientific">Swaminathania salitolerans</name>
    <dbReference type="NCBI Taxonomy" id="182838"/>
    <lineage>
        <taxon>Bacteria</taxon>
        <taxon>Pseudomonadati</taxon>
        <taxon>Pseudomonadota</taxon>
        <taxon>Alphaproteobacteria</taxon>
        <taxon>Acetobacterales</taxon>
        <taxon>Acetobacteraceae</taxon>
        <taxon>Swaminathania</taxon>
    </lineage>
</organism>
<evidence type="ECO:0000313" key="2">
    <source>
        <dbReference type="Proteomes" id="UP000321405"/>
    </source>
</evidence>
<protein>
    <submittedName>
        <fullName evidence="1">Uncharacterized protein</fullName>
    </submittedName>
</protein>
<keyword evidence="2" id="KW-1185">Reference proteome</keyword>
<sequence>MTLTPSQLAAMTERAFWIAIAPMPQADQLHALTLFRDWRFAATRAADGRPLQCAAPWKRVAAAKAAELQGHLARHTQPITPPPYAAQVNALRALAISAFHRGAIQ</sequence>
<dbReference type="AlphaFoldDB" id="A0A511BNJ0"/>
<dbReference type="Proteomes" id="UP000321405">
    <property type="component" value="Unassembled WGS sequence"/>
</dbReference>
<evidence type="ECO:0000313" key="1">
    <source>
        <dbReference type="EMBL" id="GEL01891.1"/>
    </source>
</evidence>
<name>A0A511BNJ0_9PROT</name>
<accession>A0A511BNJ0</accession>
<proteinExistence type="predicted"/>
<comment type="caution">
    <text evidence="1">The sequence shown here is derived from an EMBL/GenBank/DDBJ whole genome shotgun (WGS) entry which is preliminary data.</text>
</comment>